<dbReference type="Pfam" id="PF13579">
    <property type="entry name" value="Glyco_trans_4_4"/>
    <property type="match status" value="1"/>
</dbReference>
<evidence type="ECO:0000313" key="4">
    <source>
        <dbReference type="Proteomes" id="UP000479293"/>
    </source>
</evidence>
<organism evidence="3 4">
    <name type="scientific">Salmonirosea aquatica</name>
    <dbReference type="NCBI Taxonomy" id="2654236"/>
    <lineage>
        <taxon>Bacteria</taxon>
        <taxon>Pseudomonadati</taxon>
        <taxon>Bacteroidota</taxon>
        <taxon>Cytophagia</taxon>
        <taxon>Cytophagales</taxon>
        <taxon>Spirosomataceae</taxon>
        <taxon>Salmonirosea</taxon>
    </lineage>
</organism>
<feature type="domain" description="Glycosyltransferase subfamily 4-like N-terminal" evidence="2">
    <location>
        <begin position="17"/>
        <end position="187"/>
    </location>
</feature>
<proteinExistence type="predicted"/>
<dbReference type="Pfam" id="PF00534">
    <property type="entry name" value="Glycos_transf_1"/>
    <property type="match status" value="1"/>
</dbReference>
<name>A0A7C9FXU4_9BACT</name>
<dbReference type="PANTHER" id="PTHR12526:SF637">
    <property type="entry name" value="GLYCOSYLTRANSFERASE EPSF-RELATED"/>
    <property type="match status" value="1"/>
</dbReference>
<dbReference type="GO" id="GO:0016757">
    <property type="term" value="F:glycosyltransferase activity"/>
    <property type="evidence" value="ECO:0007669"/>
    <property type="project" value="InterPro"/>
</dbReference>
<accession>A0A7C9FXU4</accession>
<dbReference type="RefSeq" id="WP_152758637.1">
    <property type="nucleotide sequence ID" value="NZ_WHLY01000002.1"/>
</dbReference>
<protein>
    <submittedName>
        <fullName evidence="3">Glycosyltransferase</fullName>
    </submittedName>
</protein>
<dbReference type="SUPFAM" id="SSF53756">
    <property type="entry name" value="UDP-Glycosyltransferase/glycogen phosphorylase"/>
    <property type="match status" value="1"/>
</dbReference>
<feature type="domain" description="Glycosyl transferase family 1" evidence="1">
    <location>
        <begin position="197"/>
        <end position="359"/>
    </location>
</feature>
<dbReference type="PANTHER" id="PTHR12526">
    <property type="entry name" value="GLYCOSYLTRANSFERASE"/>
    <property type="match status" value="1"/>
</dbReference>
<keyword evidence="4" id="KW-1185">Reference proteome</keyword>
<dbReference type="AlphaFoldDB" id="A0A7C9FXU4"/>
<comment type="caution">
    <text evidence="3">The sequence shown here is derived from an EMBL/GenBank/DDBJ whole genome shotgun (WGS) entry which is preliminary data.</text>
</comment>
<sequence length="384" mass="43457">MNILHVVYSLVPHRYKGGIPKAVYELARAQAQLGHQSVVYTTNYNSDEKFILTEENRSLTSEGVEIHYFDAYKAGVLFSPELFKALRYNGSQFDVIHAHNVFHPLNQYASRVGKRCGLPVFFHIHGSLDPGVVQKGLLKSLKKKLYLFLFEIPTLRKSAGIFAISQDEADLIRQLIENVPVHYLPNGIHLPAFHKKEEKTFIRIVFIGRIHPKKGLHYLLAALREVAAVVPEVHLYIGGDRKQNPGYVGQLDMLIEEYKLSKKITWLGFLDEAQKYARLAEADIFCHLSHSEGLTLAIMESMGSGVATLIGKGWNVDQAVRMEALVTCDPTQPQEVASILLGLIRNRLARLALGQNARKYVAQYHDWTRIAQTCVDVYQRILSR</sequence>
<gene>
    <name evidence="3" type="ORF">GBK04_08570</name>
</gene>
<dbReference type="InterPro" id="IPR028098">
    <property type="entry name" value="Glyco_trans_4-like_N"/>
</dbReference>
<evidence type="ECO:0000259" key="1">
    <source>
        <dbReference type="Pfam" id="PF00534"/>
    </source>
</evidence>
<dbReference type="EMBL" id="WHLY01000002">
    <property type="protein sequence ID" value="MPR33413.1"/>
    <property type="molecule type" value="Genomic_DNA"/>
</dbReference>
<evidence type="ECO:0000313" key="3">
    <source>
        <dbReference type="EMBL" id="MPR33413.1"/>
    </source>
</evidence>
<evidence type="ECO:0000259" key="2">
    <source>
        <dbReference type="Pfam" id="PF13579"/>
    </source>
</evidence>
<keyword evidence="3" id="KW-0808">Transferase</keyword>
<reference evidence="3 4" key="1">
    <citation type="submission" date="2019-10" db="EMBL/GenBank/DDBJ databases">
        <title>Draft Genome Sequence of Cytophagaceae sp. SJW1-29.</title>
        <authorList>
            <person name="Choi A."/>
        </authorList>
    </citation>
    <scope>NUCLEOTIDE SEQUENCE [LARGE SCALE GENOMIC DNA]</scope>
    <source>
        <strain evidence="3 4">SJW1-29</strain>
    </source>
</reference>
<dbReference type="Gene3D" id="3.40.50.2000">
    <property type="entry name" value="Glycogen Phosphorylase B"/>
    <property type="match status" value="2"/>
</dbReference>
<dbReference type="InterPro" id="IPR001296">
    <property type="entry name" value="Glyco_trans_1"/>
</dbReference>
<dbReference type="Proteomes" id="UP000479293">
    <property type="component" value="Unassembled WGS sequence"/>
</dbReference>